<evidence type="ECO:0000313" key="2">
    <source>
        <dbReference type="Proteomes" id="UP000287394"/>
    </source>
</evidence>
<dbReference type="GO" id="GO:0006313">
    <property type="term" value="P:DNA transposition"/>
    <property type="evidence" value="ECO:0007669"/>
    <property type="project" value="InterPro"/>
</dbReference>
<dbReference type="KEGG" id="ccot:CCAX7_23700"/>
<dbReference type="PANTHER" id="PTHR33360:SF2">
    <property type="entry name" value="TRANSPOSASE FOR INSERTION SEQUENCE ELEMENT IS200"/>
    <property type="match status" value="1"/>
</dbReference>
<reference evidence="1 2" key="1">
    <citation type="journal article" date="2019" name="Int. J. Syst. Evol. Microbiol.">
        <title>Capsulimonas corticalis gen. nov., sp. nov., an aerobic capsulated bacterium, of a novel bacterial order, Capsulimonadales ord. nov., of the class Armatimonadia of the phylum Armatimonadetes.</title>
        <authorList>
            <person name="Li J."/>
            <person name="Kudo C."/>
            <person name="Tonouchi A."/>
        </authorList>
    </citation>
    <scope>NUCLEOTIDE SEQUENCE [LARGE SCALE GENOMIC DNA]</scope>
    <source>
        <strain evidence="1 2">AX-7</strain>
    </source>
</reference>
<dbReference type="Proteomes" id="UP000287394">
    <property type="component" value="Chromosome"/>
</dbReference>
<sequence>MDKRNNIEVFVHYVWTTDQRHPFLMPDIENRVHRCIANECVRLNCKVLSIGGMPDHVHLAVSLPTTVTIAKVMHQVKGISSQFIKNELRPDEYFAWREGYAAFSFGRTHLKAVVNYIENQKEHHGFGKIWPAVELGEYEPDDNAS</sequence>
<proteinExistence type="predicted"/>
<dbReference type="SMART" id="SM01321">
    <property type="entry name" value="Y1_Tnp"/>
    <property type="match status" value="1"/>
</dbReference>
<dbReference type="AlphaFoldDB" id="A0A402CV84"/>
<name>A0A402CV84_9BACT</name>
<dbReference type="InterPro" id="IPR036515">
    <property type="entry name" value="Transposase_17_sf"/>
</dbReference>
<dbReference type="PANTHER" id="PTHR33360">
    <property type="entry name" value="TRANSPOSASE FOR INSERTION SEQUENCE ELEMENT IS200"/>
    <property type="match status" value="1"/>
</dbReference>
<dbReference type="GO" id="GO:0004803">
    <property type="term" value="F:transposase activity"/>
    <property type="evidence" value="ECO:0007669"/>
    <property type="project" value="InterPro"/>
</dbReference>
<dbReference type="NCBIfam" id="NF033573">
    <property type="entry name" value="transpos_IS200"/>
    <property type="match status" value="1"/>
</dbReference>
<evidence type="ECO:0000313" key="1">
    <source>
        <dbReference type="EMBL" id="BDI30319.1"/>
    </source>
</evidence>
<dbReference type="EMBL" id="AP025739">
    <property type="protein sequence ID" value="BDI30319.1"/>
    <property type="molecule type" value="Genomic_DNA"/>
</dbReference>
<dbReference type="Pfam" id="PF01797">
    <property type="entry name" value="Y1_Tnp"/>
    <property type="match status" value="1"/>
</dbReference>
<protein>
    <submittedName>
        <fullName evidence="1">Transposase</fullName>
    </submittedName>
</protein>
<dbReference type="Gene3D" id="3.30.70.1290">
    <property type="entry name" value="Transposase IS200-like"/>
    <property type="match status" value="1"/>
</dbReference>
<keyword evidence="2" id="KW-1185">Reference proteome</keyword>
<dbReference type="GO" id="GO:0003677">
    <property type="term" value="F:DNA binding"/>
    <property type="evidence" value="ECO:0007669"/>
    <property type="project" value="InterPro"/>
</dbReference>
<organism evidence="1 2">
    <name type="scientific">Capsulimonas corticalis</name>
    <dbReference type="NCBI Taxonomy" id="2219043"/>
    <lineage>
        <taxon>Bacteria</taxon>
        <taxon>Bacillati</taxon>
        <taxon>Armatimonadota</taxon>
        <taxon>Armatimonadia</taxon>
        <taxon>Capsulimonadales</taxon>
        <taxon>Capsulimonadaceae</taxon>
        <taxon>Capsulimonas</taxon>
    </lineage>
</organism>
<gene>
    <name evidence="1" type="ORF">CCAX7_23700</name>
</gene>
<dbReference type="InterPro" id="IPR002686">
    <property type="entry name" value="Transposase_17"/>
</dbReference>
<dbReference type="SUPFAM" id="SSF143422">
    <property type="entry name" value="Transposase IS200-like"/>
    <property type="match status" value="1"/>
</dbReference>
<accession>A0A402CV84</accession>
<dbReference type="RefSeq" id="WP_165864169.1">
    <property type="nucleotide sequence ID" value="NZ_AP025739.1"/>
</dbReference>